<dbReference type="Gene3D" id="3.40.390.30">
    <property type="entry name" value="Metalloproteases ('zincins'), catalytic domain"/>
    <property type="match status" value="1"/>
</dbReference>
<dbReference type="GO" id="GO:0008270">
    <property type="term" value="F:zinc ion binding"/>
    <property type="evidence" value="ECO:0007669"/>
    <property type="project" value="UniProtKB-UniRule"/>
</dbReference>
<dbReference type="GO" id="GO:0005737">
    <property type="term" value="C:cytoplasm"/>
    <property type="evidence" value="ECO:0007669"/>
    <property type="project" value="UniProtKB-SubCell"/>
</dbReference>
<dbReference type="GO" id="GO:0006364">
    <property type="term" value="P:rRNA processing"/>
    <property type="evidence" value="ECO:0007669"/>
    <property type="project" value="UniProtKB-UniRule"/>
</dbReference>
<comment type="subcellular location">
    <subcellularLocation>
        <location evidence="8">Cytoplasm</location>
    </subcellularLocation>
</comment>
<dbReference type="InterPro" id="IPR023091">
    <property type="entry name" value="MetalPrtase_cat_dom_sf_prd"/>
</dbReference>
<evidence type="ECO:0000256" key="8">
    <source>
        <dbReference type="HAMAP-Rule" id="MF_00009"/>
    </source>
</evidence>
<organism evidence="9 10">
    <name type="scientific">Blochmanniella vafra (strain BVAF)</name>
    <dbReference type="NCBI Taxonomy" id="859654"/>
    <lineage>
        <taxon>Bacteria</taxon>
        <taxon>Pseudomonadati</taxon>
        <taxon>Pseudomonadota</taxon>
        <taxon>Gammaproteobacteria</taxon>
        <taxon>Enterobacterales</taxon>
        <taxon>Enterobacteriaceae</taxon>
        <taxon>ant endosymbionts</taxon>
        <taxon>Candidatus Blochmanniella</taxon>
    </lineage>
</organism>
<keyword evidence="4 8" id="KW-0479">Metal-binding</keyword>
<dbReference type="Pfam" id="PF02130">
    <property type="entry name" value="YbeY"/>
    <property type="match status" value="1"/>
</dbReference>
<keyword evidence="6 8" id="KW-0378">Hydrolase</keyword>
<evidence type="ECO:0000313" key="9">
    <source>
        <dbReference type="EMBL" id="ADV33716.1"/>
    </source>
</evidence>
<evidence type="ECO:0000256" key="5">
    <source>
        <dbReference type="ARBA" id="ARBA00022759"/>
    </source>
</evidence>
<comment type="function">
    <text evidence="8">Single strand-specific metallo-endoribonuclease involved in late-stage 70S ribosome quality control and in maturation of the 3' terminus of the 16S rRNA.</text>
</comment>
<name>E8Q6W9_BLOVB</name>
<comment type="cofactor">
    <cofactor evidence="8">
        <name>Zn(2+)</name>
        <dbReference type="ChEBI" id="CHEBI:29105"/>
    </cofactor>
    <text evidence="8">Binds 1 zinc ion.</text>
</comment>
<keyword evidence="8" id="KW-0698">rRNA processing</keyword>
<feature type="binding site" evidence="8">
    <location>
        <position position="126"/>
    </location>
    <ligand>
        <name>Zn(2+)</name>
        <dbReference type="ChEBI" id="CHEBI:29105"/>
        <note>catalytic</note>
    </ligand>
</feature>
<keyword evidence="5 8" id="KW-0255">Endonuclease</keyword>
<protein>
    <recommendedName>
        <fullName evidence="8">Endoribonuclease YbeY</fullName>
        <ecNumber evidence="8">3.1.-.-</ecNumber>
    </recommendedName>
</protein>
<dbReference type="KEGG" id="bva:BVAF_319"/>
<keyword evidence="7 8" id="KW-0862">Zinc</keyword>
<dbReference type="InterPro" id="IPR002036">
    <property type="entry name" value="YbeY"/>
</dbReference>
<dbReference type="HAMAP" id="MF_00009">
    <property type="entry name" value="Endoribonucl_YbeY"/>
    <property type="match status" value="1"/>
</dbReference>
<dbReference type="OrthoDB" id="9807740at2"/>
<evidence type="ECO:0000256" key="2">
    <source>
        <dbReference type="ARBA" id="ARBA00022517"/>
    </source>
</evidence>
<dbReference type="STRING" id="859654.BVAF_319"/>
<keyword evidence="2 8" id="KW-0690">Ribosome biogenesis</keyword>
<dbReference type="GO" id="GO:0004222">
    <property type="term" value="F:metalloendopeptidase activity"/>
    <property type="evidence" value="ECO:0007669"/>
    <property type="project" value="InterPro"/>
</dbReference>
<keyword evidence="8" id="KW-0963">Cytoplasm</keyword>
<sequence>MANKITLNLQIACTNLYGIPNKKIFQKWIKKIFFLYNKKIELTIRIVDIQEMLYLNWYYAGKKHPTNVLSFPFKTPLKGILSSLLGDIVICKQIIEYESKQYNISSIMHWAHMIIHGSLHLLGYDHILNKDAELMHQMELNIMQKFGYHNYYFFN</sequence>
<keyword evidence="3 8" id="KW-0540">Nuclease</keyword>
<comment type="similarity">
    <text evidence="1 8">Belongs to the endoribonuclease YbeY family.</text>
</comment>
<evidence type="ECO:0000256" key="3">
    <source>
        <dbReference type="ARBA" id="ARBA00022722"/>
    </source>
</evidence>
<dbReference type="PROSITE" id="PS01306">
    <property type="entry name" value="UPF0054"/>
    <property type="match status" value="1"/>
</dbReference>
<proteinExistence type="inferred from homology"/>
<evidence type="ECO:0000313" key="10">
    <source>
        <dbReference type="Proteomes" id="UP000007464"/>
    </source>
</evidence>
<dbReference type="HOGENOM" id="CLU_106710_0_1_6"/>
<feature type="binding site" evidence="8">
    <location>
        <position position="116"/>
    </location>
    <ligand>
        <name>Zn(2+)</name>
        <dbReference type="ChEBI" id="CHEBI:29105"/>
        <note>catalytic</note>
    </ligand>
</feature>
<dbReference type="AlphaFoldDB" id="E8Q6W9"/>
<dbReference type="Proteomes" id="UP000007464">
    <property type="component" value="Chromosome"/>
</dbReference>
<dbReference type="SUPFAM" id="SSF55486">
    <property type="entry name" value="Metalloproteases ('zincins'), catalytic domain"/>
    <property type="match status" value="1"/>
</dbReference>
<dbReference type="EMBL" id="CP002189">
    <property type="protein sequence ID" value="ADV33716.1"/>
    <property type="molecule type" value="Genomic_DNA"/>
</dbReference>
<evidence type="ECO:0000256" key="6">
    <source>
        <dbReference type="ARBA" id="ARBA00022801"/>
    </source>
</evidence>
<evidence type="ECO:0000256" key="4">
    <source>
        <dbReference type="ARBA" id="ARBA00022723"/>
    </source>
</evidence>
<accession>E8Q6W9</accession>
<evidence type="ECO:0000256" key="7">
    <source>
        <dbReference type="ARBA" id="ARBA00022833"/>
    </source>
</evidence>
<keyword evidence="10" id="KW-1185">Reference proteome</keyword>
<dbReference type="EC" id="3.1.-.-" evidence="8"/>
<dbReference type="GO" id="GO:0004521">
    <property type="term" value="F:RNA endonuclease activity"/>
    <property type="evidence" value="ECO:0007669"/>
    <property type="project" value="UniProtKB-UniRule"/>
</dbReference>
<evidence type="ECO:0000256" key="1">
    <source>
        <dbReference type="ARBA" id="ARBA00010875"/>
    </source>
</evidence>
<dbReference type="PANTHER" id="PTHR46986">
    <property type="entry name" value="ENDORIBONUCLEASE YBEY, CHLOROPLASTIC"/>
    <property type="match status" value="1"/>
</dbReference>
<dbReference type="NCBIfam" id="TIGR00043">
    <property type="entry name" value="rRNA maturation RNase YbeY"/>
    <property type="match status" value="1"/>
</dbReference>
<dbReference type="PANTHER" id="PTHR46986:SF1">
    <property type="entry name" value="ENDORIBONUCLEASE YBEY, CHLOROPLASTIC"/>
    <property type="match status" value="1"/>
</dbReference>
<dbReference type="InterPro" id="IPR020549">
    <property type="entry name" value="YbeY_CS"/>
</dbReference>
<dbReference type="RefSeq" id="WP_013516641.1">
    <property type="nucleotide sequence ID" value="NC_014909.2"/>
</dbReference>
<gene>
    <name evidence="8 9" type="primary">ybeY</name>
    <name evidence="9" type="ordered locus">BVAF_319</name>
</gene>
<reference evidence="9 10" key="1">
    <citation type="journal article" date="2010" name="BMC Genomics">
        <title>Unprecedented loss of ammonia assimilation capability in a urease-encoding bacterial mutualist.</title>
        <authorList>
            <person name="Williams L.E."/>
            <person name="Wernegreen J.J."/>
        </authorList>
    </citation>
    <scope>NUCLEOTIDE SEQUENCE [LARGE SCALE GENOMIC DNA]</scope>
    <source>
        <strain evidence="9 10">BVAF</strain>
    </source>
</reference>
<feature type="binding site" evidence="8">
    <location>
        <position position="120"/>
    </location>
    <ligand>
        <name>Zn(2+)</name>
        <dbReference type="ChEBI" id="CHEBI:29105"/>
        <note>catalytic</note>
    </ligand>
</feature>